<sequence>MDSVLSLLIVSLCFSVEKDKSCHWIRYDPPIRYRKDIQRFLDLVQYLWPCFAWNEQLTVSRRFHFIPYVS</sequence>
<evidence type="ECO:0000313" key="1">
    <source>
        <dbReference type="EMBL" id="KAI0090736.1"/>
    </source>
</evidence>
<proteinExistence type="predicted"/>
<evidence type="ECO:0000313" key="2">
    <source>
        <dbReference type="Proteomes" id="UP001055072"/>
    </source>
</evidence>
<dbReference type="EMBL" id="MU274907">
    <property type="protein sequence ID" value="KAI0090736.1"/>
    <property type="molecule type" value="Genomic_DNA"/>
</dbReference>
<dbReference type="Proteomes" id="UP001055072">
    <property type="component" value="Unassembled WGS sequence"/>
</dbReference>
<gene>
    <name evidence="1" type="ORF">BDY19DRAFT_731291</name>
</gene>
<accession>A0ACB8U932</accession>
<organism evidence="1 2">
    <name type="scientific">Irpex rosettiformis</name>
    <dbReference type="NCBI Taxonomy" id="378272"/>
    <lineage>
        <taxon>Eukaryota</taxon>
        <taxon>Fungi</taxon>
        <taxon>Dikarya</taxon>
        <taxon>Basidiomycota</taxon>
        <taxon>Agaricomycotina</taxon>
        <taxon>Agaricomycetes</taxon>
        <taxon>Polyporales</taxon>
        <taxon>Irpicaceae</taxon>
        <taxon>Irpex</taxon>
    </lineage>
</organism>
<keyword evidence="2" id="KW-1185">Reference proteome</keyword>
<name>A0ACB8U932_9APHY</name>
<protein>
    <submittedName>
        <fullName evidence="1">Uncharacterized protein</fullName>
    </submittedName>
</protein>
<reference evidence="1" key="1">
    <citation type="journal article" date="2021" name="Environ. Microbiol.">
        <title>Gene family expansions and transcriptome signatures uncover fungal adaptations to wood decay.</title>
        <authorList>
            <person name="Hage H."/>
            <person name="Miyauchi S."/>
            <person name="Viragh M."/>
            <person name="Drula E."/>
            <person name="Min B."/>
            <person name="Chaduli D."/>
            <person name="Navarro D."/>
            <person name="Favel A."/>
            <person name="Norest M."/>
            <person name="Lesage-Meessen L."/>
            <person name="Balint B."/>
            <person name="Merenyi Z."/>
            <person name="de Eugenio L."/>
            <person name="Morin E."/>
            <person name="Martinez A.T."/>
            <person name="Baldrian P."/>
            <person name="Stursova M."/>
            <person name="Martinez M.J."/>
            <person name="Novotny C."/>
            <person name="Magnuson J.K."/>
            <person name="Spatafora J.W."/>
            <person name="Maurice S."/>
            <person name="Pangilinan J."/>
            <person name="Andreopoulos W."/>
            <person name="LaButti K."/>
            <person name="Hundley H."/>
            <person name="Na H."/>
            <person name="Kuo A."/>
            <person name="Barry K."/>
            <person name="Lipzen A."/>
            <person name="Henrissat B."/>
            <person name="Riley R."/>
            <person name="Ahrendt S."/>
            <person name="Nagy L.G."/>
            <person name="Grigoriev I.V."/>
            <person name="Martin F."/>
            <person name="Rosso M.N."/>
        </authorList>
    </citation>
    <scope>NUCLEOTIDE SEQUENCE</scope>
    <source>
        <strain evidence="1">CBS 384.51</strain>
    </source>
</reference>
<comment type="caution">
    <text evidence="1">The sequence shown here is derived from an EMBL/GenBank/DDBJ whole genome shotgun (WGS) entry which is preliminary data.</text>
</comment>